<reference evidence="2" key="1">
    <citation type="submission" date="2022-08" db="EMBL/GenBank/DDBJ databases">
        <authorList>
            <consortium name="DOE Joint Genome Institute"/>
            <person name="Min B."/>
            <person name="Riley R."/>
            <person name="Sierra-Patev S."/>
            <person name="Naranjo-Ortiz M."/>
            <person name="Looney B."/>
            <person name="Konkel Z."/>
            <person name="Slot J.C."/>
            <person name="Sakamoto Y."/>
            <person name="Steenwyk J.L."/>
            <person name="Rokas A."/>
            <person name="Carro J."/>
            <person name="Camarero S."/>
            <person name="Ferreira P."/>
            <person name="Molpeceres G."/>
            <person name="Ruiz-Duenas F.J."/>
            <person name="Serrano A."/>
            <person name="Henrissat B."/>
            <person name="Drula E."/>
            <person name="Hughes K.W."/>
            <person name="Mata J.L."/>
            <person name="Ishikawa N.K."/>
            <person name="Vargas-Isla R."/>
            <person name="Ushijima S."/>
            <person name="Smith C.A."/>
            <person name="Ahrendt S."/>
            <person name="Andreopoulos W."/>
            <person name="He G."/>
            <person name="Labutti K."/>
            <person name="Lipzen A."/>
            <person name="Ng V."/>
            <person name="Sandor L."/>
            <person name="Barry K."/>
            <person name="Martinez A.T."/>
            <person name="Xiao Y."/>
            <person name="Gibbons J.G."/>
            <person name="Terashima K."/>
            <person name="Hibbett D.S."/>
            <person name="Grigoriev I.V."/>
        </authorList>
    </citation>
    <scope>NUCLEOTIDE SEQUENCE</scope>
    <source>
        <strain evidence="2">TFB10827</strain>
    </source>
</reference>
<keyword evidence="3" id="KW-1185">Reference proteome</keyword>
<sequence length="302" mass="33604">MPLIQPIVNPHFNNMPLNQPIVNPPSAVGGSYSNNIPLNQPIVNPPSAVGGSYSNNIPLNQPIVNPPSAVGGSYYNNIPLNQPIVNPPSAVGGSYYNNIPLNQPIVNPRILYPSRQGHAWSGESRNRGHAPNNLSRPPYNRDRNNHNYYGHRGSDHTPTATRSHYNKDGNKYRYDHGHNRGRQSDHMQISRRGPDSLTSASSRQPEGDPSVRGEKRRTDVDGLNINNSIQNRKDDNDLHSNAENVSKPSDDSNEGPTSDNDYSWEDTYEKDDDEPPPSKKQEIDLSKPKSDQLPEAVTYNPW</sequence>
<feature type="compositionally biased region" description="Basic and acidic residues" evidence="1">
    <location>
        <begin position="231"/>
        <end position="240"/>
    </location>
</feature>
<feature type="region of interest" description="Disordered" evidence="1">
    <location>
        <begin position="117"/>
        <end position="302"/>
    </location>
</feature>
<feature type="compositionally biased region" description="Basic and acidic residues" evidence="1">
    <location>
        <begin position="165"/>
        <end position="185"/>
    </location>
</feature>
<gene>
    <name evidence="2" type="ORF">F5050DRAFT_207238</name>
</gene>
<dbReference type="EMBL" id="MU790632">
    <property type="protein sequence ID" value="KAJ3995943.1"/>
    <property type="molecule type" value="Genomic_DNA"/>
</dbReference>
<accession>A0ABQ8QBX1</accession>
<feature type="compositionally biased region" description="Basic and acidic residues" evidence="1">
    <location>
        <begin position="205"/>
        <end position="220"/>
    </location>
</feature>
<evidence type="ECO:0000313" key="3">
    <source>
        <dbReference type="Proteomes" id="UP001163828"/>
    </source>
</evidence>
<name>A0ABQ8QBX1_9AGAR</name>
<organism evidence="2 3">
    <name type="scientific">Lentinula boryana</name>
    <dbReference type="NCBI Taxonomy" id="40481"/>
    <lineage>
        <taxon>Eukaryota</taxon>
        <taxon>Fungi</taxon>
        <taxon>Dikarya</taxon>
        <taxon>Basidiomycota</taxon>
        <taxon>Agaricomycotina</taxon>
        <taxon>Agaricomycetes</taxon>
        <taxon>Agaricomycetidae</taxon>
        <taxon>Agaricales</taxon>
        <taxon>Marasmiineae</taxon>
        <taxon>Omphalotaceae</taxon>
        <taxon>Lentinula</taxon>
    </lineage>
</organism>
<proteinExistence type="predicted"/>
<protein>
    <submittedName>
        <fullName evidence="2">Uncharacterized protein</fullName>
    </submittedName>
</protein>
<feature type="compositionally biased region" description="Basic and acidic residues" evidence="1">
    <location>
        <begin position="276"/>
        <end position="292"/>
    </location>
</feature>
<evidence type="ECO:0000313" key="2">
    <source>
        <dbReference type="EMBL" id="KAJ3995943.1"/>
    </source>
</evidence>
<dbReference type="Proteomes" id="UP001163828">
    <property type="component" value="Unassembled WGS sequence"/>
</dbReference>
<evidence type="ECO:0000256" key="1">
    <source>
        <dbReference type="SAM" id="MobiDB-lite"/>
    </source>
</evidence>
<feature type="compositionally biased region" description="Acidic residues" evidence="1">
    <location>
        <begin position="262"/>
        <end position="275"/>
    </location>
</feature>
<comment type="caution">
    <text evidence="2">The sequence shown here is derived from an EMBL/GenBank/DDBJ whole genome shotgun (WGS) entry which is preliminary data.</text>
</comment>